<feature type="region of interest" description="Disordered" evidence="1">
    <location>
        <begin position="371"/>
        <end position="495"/>
    </location>
</feature>
<protein>
    <submittedName>
        <fullName evidence="2">Alpha,alpha-trehalose-phosphate synthase [UDP-forming]</fullName>
        <ecNumber evidence="2">2.4.1.15</ecNumber>
    </submittedName>
</protein>
<feature type="compositionally biased region" description="Basic and acidic residues" evidence="1">
    <location>
        <begin position="442"/>
        <end position="454"/>
    </location>
</feature>
<dbReference type="EMBL" id="CADCVJ010000168">
    <property type="protein sequence ID" value="CAA9480775.1"/>
    <property type="molecule type" value="Genomic_DNA"/>
</dbReference>
<reference evidence="2" key="1">
    <citation type="submission" date="2020-02" db="EMBL/GenBank/DDBJ databases">
        <authorList>
            <person name="Meier V. D."/>
        </authorList>
    </citation>
    <scope>NUCLEOTIDE SEQUENCE</scope>
    <source>
        <strain evidence="2">AVDCRST_MAG38</strain>
    </source>
</reference>
<gene>
    <name evidence="2" type="ORF">AVDCRST_MAG38-2015</name>
</gene>
<accession>A0A6J4RYT5</accession>
<keyword evidence="2" id="KW-0808">Transferase</keyword>
<feature type="region of interest" description="Disordered" evidence="1">
    <location>
        <begin position="345"/>
        <end position="364"/>
    </location>
</feature>
<feature type="non-terminal residue" evidence="2">
    <location>
        <position position="1"/>
    </location>
</feature>
<feature type="compositionally biased region" description="Basic residues" evidence="1">
    <location>
        <begin position="122"/>
        <end position="132"/>
    </location>
</feature>
<keyword evidence="2" id="KW-0328">Glycosyltransferase</keyword>
<feature type="region of interest" description="Disordered" evidence="1">
    <location>
        <begin position="1"/>
        <end position="89"/>
    </location>
</feature>
<feature type="region of interest" description="Disordered" evidence="1">
    <location>
        <begin position="109"/>
        <end position="311"/>
    </location>
</feature>
<sequence>DRSSLRRRPDPSARPRLQSRPGDLPARRIHEARHRRPGHGAAGPRLPPRRGLDRLGDDRRRRRGGGQGGRPAVRGRGARGRQLPDPADLLGSGCLQRLLQHHRQPDALVHPALPLGPEQRARHPLRGGRGLRPRLPGGQPGPRRRRARGDRGRGGAGGDGPRLSPLHAAGDDPRGAPGRLPAPLRPHPVDAVRRLARAARPPARGDLPRRPGQRHHRLPHALVPAQLPAVLPRPARARRRHGQGDRPDRRPRGVGARLSAAHRLPRHAVDEEARPRQGVRGEAAQAPARVLDPARRPRGPLQERPARLHRLRHLPRAASGVRRAHHLHRAADAVAHRRARVRGIPRAHRGAGGGGQPPPRDAGLDADRLEAARRPRRGHRLLQALRRDDGQRHVRRHEPGGQGGPAGQRARGRLDPRREHRRARGARGVRAVGEPLRRPGARRRDLLRADHADGEPGAPRQGALRDRHAPRSRQLDRRPDRRHPPEGASGGSVAL</sequence>
<feature type="region of interest" description="Disordered" evidence="1">
    <location>
        <begin position="318"/>
        <end position="337"/>
    </location>
</feature>
<dbReference type="GO" id="GO:0003825">
    <property type="term" value="F:alpha,alpha-trehalose-phosphate synthase (UDP-forming) activity"/>
    <property type="evidence" value="ECO:0007669"/>
    <property type="project" value="UniProtKB-EC"/>
</dbReference>
<feature type="compositionally biased region" description="Basic and acidic residues" evidence="1">
    <location>
        <begin position="242"/>
        <end position="251"/>
    </location>
</feature>
<evidence type="ECO:0000256" key="1">
    <source>
        <dbReference type="SAM" id="MobiDB-lite"/>
    </source>
</evidence>
<organism evidence="2">
    <name type="scientific">uncultured Solirubrobacteraceae bacterium</name>
    <dbReference type="NCBI Taxonomy" id="1162706"/>
    <lineage>
        <taxon>Bacteria</taxon>
        <taxon>Bacillati</taxon>
        <taxon>Actinomycetota</taxon>
        <taxon>Thermoleophilia</taxon>
        <taxon>Solirubrobacterales</taxon>
        <taxon>Solirubrobacteraceae</taxon>
        <taxon>environmental samples</taxon>
    </lineage>
</organism>
<proteinExistence type="predicted"/>
<feature type="compositionally biased region" description="Basic and acidic residues" evidence="1">
    <location>
        <begin position="1"/>
        <end position="13"/>
    </location>
</feature>
<dbReference type="EC" id="2.4.1.15" evidence="2"/>
<dbReference type="AlphaFoldDB" id="A0A6J4RYT5"/>
<feature type="compositionally biased region" description="Low complexity" evidence="1">
    <location>
        <begin position="220"/>
        <end position="234"/>
    </location>
</feature>
<feature type="compositionally biased region" description="Basic and acidic residues" evidence="1">
    <location>
        <begin position="463"/>
        <end position="485"/>
    </location>
</feature>
<name>A0A6J4RYT5_9ACTN</name>
<feature type="non-terminal residue" evidence="2">
    <location>
        <position position="495"/>
    </location>
</feature>
<evidence type="ECO:0000313" key="2">
    <source>
        <dbReference type="EMBL" id="CAA9480775.1"/>
    </source>
</evidence>
<feature type="compositionally biased region" description="Basic and acidic residues" evidence="1">
    <location>
        <begin position="50"/>
        <end position="59"/>
    </location>
</feature>